<evidence type="ECO:0000313" key="10">
    <source>
        <dbReference type="EMBL" id="GGI71891.1"/>
    </source>
</evidence>
<gene>
    <name evidence="10" type="ORF">GCM10007112_05840</name>
    <name evidence="9" type="ORF">Vsou_07080</name>
</gene>
<comment type="subcellular location">
    <subcellularLocation>
        <location evidence="1">Membrane</location>
        <topology evidence="1">Multi-pass membrane protein</topology>
    </subcellularLocation>
</comment>
<feature type="transmembrane region" description="Helical" evidence="7">
    <location>
        <begin position="475"/>
        <end position="494"/>
    </location>
</feature>
<feature type="domain" description="Glycosyltransferase 2-like" evidence="8">
    <location>
        <begin position="101"/>
        <end position="272"/>
    </location>
</feature>
<keyword evidence="5 7" id="KW-1133">Transmembrane helix</keyword>
<feature type="transmembrane region" description="Helical" evidence="7">
    <location>
        <begin position="363"/>
        <end position="383"/>
    </location>
</feature>
<name>A0A830E7Q6_9CREN</name>
<organism evidence="10 11">
    <name type="scientific">Vulcanisaeta souniana JCM 11219</name>
    <dbReference type="NCBI Taxonomy" id="1293586"/>
    <lineage>
        <taxon>Archaea</taxon>
        <taxon>Thermoproteota</taxon>
        <taxon>Thermoprotei</taxon>
        <taxon>Thermoproteales</taxon>
        <taxon>Thermoproteaceae</taxon>
        <taxon>Vulcanisaeta</taxon>
    </lineage>
</organism>
<evidence type="ECO:0000256" key="2">
    <source>
        <dbReference type="ARBA" id="ARBA00022676"/>
    </source>
</evidence>
<proteinExistence type="predicted"/>
<evidence type="ECO:0000256" key="5">
    <source>
        <dbReference type="ARBA" id="ARBA00022989"/>
    </source>
</evidence>
<accession>A0A830E7Q6</accession>
<dbReference type="GO" id="GO:0016020">
    <property type="term" value="C:membrane"/>
    <property type="evidence" value="ECO:0007669"/>
    <property type="project" value="UniProtKB-SubCell"/>
</dbReference>
<sequence length="523" mass="59287">MHYIMSASEYLEIKELVRQVIQQYVMNQYPWGVITRPLTPVSMSILFVTYIMTIAMLALSLIQIAVLVRYSMIGLRYTKNPRRRSNTVGNGAGFRKLPLVSILIPIKNEDAVTIKRSLQNIAGLNYPRNLIEVIYISDDPEHYVNSLIEYVEPMVRRLGLNVRILRREDNTGYKGGALNFGLEYAVGDVIAVFDVDTILPSDYLMKAVEALFGGYDAVTAVWKGYYTVSNSIARLMKFMYDVYNETFIRGRFLGGGFPAISSNNLVIWRRVLSSVNGFCRCTGEDLDLSIKLRAMGYRVGLLDSVVYCEVPYTYPSLKRQFSRWLFNGIWNMKHNLRLLLSSKGTTVWEKVDGLLWMLQFPSISFAALSILITVVLSIIGVLIPPMPILFLEITNILIAFPLIIALLSISKYVGYNAWDSISNAVKSALIMVFLSFPMLIYSVESLLTDDWEWVPTPKGTSFQHAIHRNALLQDLIHEILAISILVMVMIVLVINKQLLTTIYIASIVAIMMYGLRLIVPQNH</sequence>
<dbReference type="PANTHER" id="PTHR43867:SF2">
    <property type="entry name" value="CELLULOSE SYNTHASE CATALYTIC SUBUNIT A [UDP-FORMING]"/>
    <property type="match status" value="1"/>
</dbReference>
<keyword evidence="3 10" id="KW-0808">Transferase</keyword>
<dbReference type="SUPFAM" id="SSF53448">
    <property type="entry name" value="Nucleotide-diphospho-sugar transferases"/>
    <property type="match status" value="1"/>
</dbReference>
<dbReference type="Proteomes" id="UP000657075">
    <property type="component" value="Unassembled WGS sequence"/>
</dbReference>
<dbReference type="Pfam" id="PF00535">
    <property type="entry name" value="Glycos_transf_2"/>
    <property type="match status" value="1"/>
</dbReference>
<dbReference type="PANTHER" id="PTHR43867">
    <property type="entry name" value="CELLULOSE SYNTHASE CATALYTIC SUBUNIT A [UDP-FORMING]"/>
    <property type="match status" value="1"/>
</dbReference>
<evidence type="ECO:0000313" key="9">
    <source>
        <dbReference type="EMBL" id="BDR91615.1"/>
    </source>
</evidence>
<dbReference type="EMBL" id="AP026830">
    <property type="protein sequence ID" value="BDR91615.1"/>
    <property type="molecule type" value="Genomic_DNA"/>
</dbReference>
<evidence type="ECO:0000256" key="7">
    <source>
        <dbReference type="SAM" id="Phobius"/>
    </source>
</evidence>
<dbReference type="AlphaFoldDB" id="A0A830E7Q6"/>
<evidence type="ECO:0000313" key="12">
    <source>
        <dbReference type="Proteomes" id="UP001060771"/>
    </source>
</evidence>
<evidence type="ECO:0000256" key="3">
    <source>
        <dbReference type="ARBA" id="ARBA00022679"/>
    </source>
</evidence>
<feature type="transmembrane region" description="Helical" evidence="7">
    <location>
        <begin position="501"/>
        <end position="519"/>
    </location>
</feature>
<dbReference type="InterPro" id="IPR050321">
    <property type="entry name" value="Glycosyltr_2/OpgH_subfam"/>
</dbReference>
<feature type="transmembrane region" description="Helical" evidence="7">
    <location>
        <begin position="421"/>
        <end position="443"/>
    </location>
</feature>
<feature type="transmembrane region" description="Helical" evidence="7">
    <location>
        <begin position="389"/>
        <end position="409"/>
    </location>
</feature>
<dbReference type="GO" id="GO:0016757">
    <property type="term" value="F:glycosyltransferase activity"/>
    <property type="evidence" value="ECO:0007669"/>
    <property type="project" value="UniProtKB-KW"/>
</dbReference>
<keyword evidence="12" id="KW-1185">Reference proteome</keyword>
<keyword evidence="2" id="KW-0328">Glycosyltransferase</keyword>
<reference evidence="9" key="4">
    <citation type="journal article" date="2023" name="Microbiol. Resour. Announc.">
        <title>Complete Genome Sequence of Vulcanisaeta souniana Strain IC-059, a Hyperthermophilic Archaeon Isolated from Hot Spring Water in Japan.</title>
        <authorList>
            <person name="Kato S."/>
            <person name="Itoh T."/>
            <person name="Wu L."/>
            <person name="Ma J."/>
            <person name="Ohkuma M."/>
        </authorList>
    </citation>
    <scope>NUCLEOTIDE SEQUENCE</scope>
    <source>
        <strain evidence="9">JCM 11219</strain>
    </source>
</reference>
<evidence type="ECO:0000256" key="4">
    <source>
        <dbReference type="ARBA" id="ARBA00022692"/>
    </source>
</evidence>
<protein>
    <submittedName>
        <fullName evidence="10">Glycosyl transferase</fullName>
    </submittedName>
</protein>
<reference evidence="12" key="3">
    <citation type="submission" date="2022-09" db="EMBL/GenBank/DDBJ databases">
        <title>Complete genome sequence of Vulcanisaeta souniana.</title>
        <authorList>
            <person name="Kato S."/>
            <person name="Itoh T."/>
            <person name="Ohkuma M."/>
        </authorList>
    </citation>
    <scope>NUCLEOTIDE SEQUENCE [LARGE SCALE GENOMIC DNA]</scope>
    <source>
        <strain evidence="12">JCM 11219</strain>
    </source>
</reference>
<dbReference type="EMBL" id="BMNM01000001">
    <property type="protein sequence ID" value="GGI71891.1"/>
    <property type="molecule type" value="Genomic_DNA"/>
</dbReference>
<evidence type="ECO:0000313" key="11">
    <source>
        <dbReference type="Proteomes" id="UP000657075"/>
    </source>
</evidence>
<dbReference type="Gene3D" id="3.90.550.10">
    <property type="entry name" value="Spore Coat Polysaccharide Biosynthesis Protein SpsA, Chain A"/>
    <property type="match status" value="1"/>
</dbReference>
<dbReference type="Proteomes" id="UP001060771">
    <property type="component" value="Chromosome"/>
</dbReference>
<evidence type="ECO:0000259" key="8">
    <source>
        <dbReference type="Pfam" id="PF00535"/>
    </source>
</evidence>
<feature type="transmembrane region" description="Helical" evidence="7">
    <location>
        <begin position="45"/>
        <end position="68"/>
    </location>
</feature>
<dbReference type="InterPro" id="IPR029044">
    <property type="entry name" value="Nucleotide-diphossugar_trans"/>
</dbReference>
<dbReference type="InterPro" id="IPR001173">
    <property type="entry name" value="Glyco_trans_2-like"/>
</dbReference>
<reference evidence="10" key="2">
    <citation type="submission" date="2020-09" db="EMBL/GenBank/DDBJ databases">
        <authorList>
            <person name="Sun Q."/>
            <person name="Ohkuma M."/>
        </authorList>
    </citation>
    <scope>NUCLEOTIDE SEQUENCE</scope>
    <source>
        <strain evidence="10">JCM 11219</strain>
    </source>
</reference>
<keyword evidence="6 7" id="KW-0472">Membrane</keyword>
<evidence type="ECO:0000256" key="1">
    <source>
        <dbReference type="ARBA" id="ARBA00004141"/>
    </source>
</evidence>
<keyword evidence="4 7" id="KW-0812">Transmembrane</keyword>
<reference evidence="10" key="1">
    <citation type="journal article" date="2014" name="Int. J. Syst. Evol. Microbiol.">
        <title>Complete genome sequence of Corynebacterium casei LMG S-19264T (=DSM 44701T), isolated from a smear-ripened cheese.</title>
        <authorList>
            <consortium name="US DOE Joint Genome Institute (JGI-PGF)"/>
            <person name="Walter F."/>
            <person name="Albersmeier A."/>
            <person name="Kalinowski J."/>
            <person name="Ruckert C."/>
        </authorList>
    </citation>
    <scope>NUCLEOTIDE SEQUENCE</scope>
    <source>
        <strain evidence="10">JCM 11219</strain>
    </source>
</reference>
<evidence type="ECO:0000256" key="6">
    <source>
        <dbReference type="ARBA" id="ARBA00023136"/>
    </source>
</evidence>